<dbReference type="SUPFAM" id="SSF47336">
    <property type="entry name" value="ACP-like"/>
    <property type="match status" value="1"/>
</dbReference>
<accession>A0A017S623</accession>
<dbReference type="PROSITE" id="PS50075">
    <property type="entry name" value="CARRIER"/>
    <property type="match status" value="1"/>
</dbReference>
<evidence type="ECO:0000256" key="2">
    <source>
        <dbReference type="ARBA" id="ARBA00022553"/>
    </source>
</evidence>
<proteinExistence type="predicted"/>
<dbReference type="Proteomes" id="UP000019804">
    <property type="component" value="Unassembled WGS sequence"/>
</dbReference>
<dbReference type="SMART" id="SM00823">
    <property type="entry name" value="PKS_PP"/>
    <property type="match status" value="1"/>
</dbReference>
<evidence type="ECO:0000313" key="5">
    <source>
        <dbReference type="Proteomes" id="UP000019804"/>
    </source>
</evidence>
<dbReference type="HOGENOM" id="CLU_002220_0_0_1"/>
<evidence type="ECO:0000256" key="1">
    <source>
        <dbReference type="ARBA" id="ARBA00022450"/>
    </source>
</evidence>
<dbReference type="InterPro" id="IPR042099">
    <property type="entry name" value="ANL_N_sf"/>
</dbReference>
<dbReference type="InterPro" id="IPR020806">
    <property type="entry name" value="PKS_PP-bd"/>
</dbReference>
<feature type="domain" description="Carrier" evidence="3">
    <location>
        <begin position="553"/>
        <end position="636"/>
    </location>
</feature>
<dbReference type="InterPro" id="IPR013120">
    <property type="entry name" value="FAR_NAD-bd"/>
</dbReference>
<dbReference type="PANTHER" id="PTHR43439">
    <property type="entry name" value="PHENYLACETATE-COENZYME A LIGASE"/>
    <property type="match status" value="1"/>
</dbReference>
<dbReference type="STRING" id="1388766.A0A017S623"/>
<dbReference type="Pfam" id="PF00550">
    <property type="entry name" value="PP-binding"/>
    <property type="match status" value="1"/>
</dbReference>
<evidence type="ECO:0000313" key="4">
    <source>
        <dbReference type="EMBL" id="EYE92311.1"/>
    </source>
</evidence>
<dbReference type="PANTHER" id="PTHR43439:SF2">
    <property type="entry name" value="ENZYME, PUTATIVE (JCVI)-RELATED"/>
    <property type="match status" value="1"/>
</dbReference>
<dbReference type="OrthoDB" id="429813at2759"/>
<keyword evidence="5" id="KW-1185">Reference proteome</keyword>
<reference evidence="5" key="1">
    <citation type="journal article" date="2014" name="Nat. Commun.">
        <title>Genomic adaptations of the halophilic Dead Sea filamentous fungus Eurotium rubrum.</title>
        <authorList>
            <person name="Kis-Papo T."/>
            <person name="Weig A.R."/>
            <person name="Riley R."/>
            <person name="Persoh D."/>
            <person name="Salamov A."/>
            <person name="Sun H."/>
            <person name="Lipzen A."/>
            <person name="Wasser S.P."/>
            <person name="Rambold G."/>
            <person name="Grigoriev I.V."/>
            <person name="Nevo E."/>
        </authorList>
    </citation>
    <scope>NUCLEOTIDE SEQUENCE [LARGE SCALE GENOMIC DNA]</scope>
    <source>
        <strain evidence="5">CBS 135680</strain>
    </source>
</reference>
<organism evidence="4 5">
    <name type="scientific">Aspergillus ruber (strain CBS 135680)</name>
    <dbReference type="NCBI Taxonomy" id="1388766"/>
    <lineage>
        <taxon>Eukaryota</taxon>
        <taxon>Fungi</taxon>
        <taxon>Dikarya</taxon>
        <taxon>Ascomycota</taxon>
        <taxon>Pezizomycotina</taxon>
        <taxon>Eurotiomycetes</taxon>
        <taxon>Eurotiomycetidae</taxon>
        <taxon>Eurotiales</taxon>
        <taxon>Aspergillaceae</taxon>
        <taxon>Aspergillus</taxon>
        <taxon>Aspergillus subgen. Aspergillus</taxon>
    </lineage>
</organism>
<dbReference type="GeneID" id="63699934"/>
<dbReference type="InterPro" id="IPR000873">
    <property type="entry name" value="AMP-dep_synth/lig_dom"/>
</dbReference>
<dbReference type="InterPro" id="IPR051414">
    <property type="entry name" value="Adenylate-forming_Reductase"/>
</dbReference>
<dbReference type="AlphaFoldDB" id="A0A017S623"/>
<dbReference type="InterPro" id="IPR036291">
    <property type="entry name" value="NAD(P)-bd_dom_sf"/>
</dbReference>
<dbReference type="InterPro" id="IPR009081">
    <property type="entry name" value="PP-bd_ACP"/>
</dbReference>
<dbReference type="Pfam" id="PF00501">
    <property type="entry name" value="AMP-binding"/>
    <property type="match status" value="1"/>
</dbReference>
<dbReference type="SUPFAM" id="SSF51735">
    <property type="entry name" value="NAD(P)-binding Rossmann-fold domains"/>
    <property type="match status" value="1"/>
</dbReference>
<gene>
    <name evidence="4" type="ORF">EURHEDRAFT_462551</name>
</gene>
<dbReference type="Pfam" id="PF23562">
    <property type="entry name" value="AMP-binding_C_3"/>
    <property type="match status" value="1"/>
</dbReference>
<dbReference type="InterPro" id="IPR036736">
    <property type="entry name" value="ACP-like_sf"/>
</dbReference>
<keyword evidence="2" id="KW-0597">Phosphoprotein</keyword>
<dbReference type="Gene3D" id="3.40.50.12780">
    <property type="entry name" value="N-terminal domain of ligase-like"/>
    <property type="match status" value="1"/>
</dbReference>
<dbReference type="GO" id="GO:0031177">
    <property type="term" value="F:phosphopantetheine binding"/>
    <property type="evidence" value="ECO:0007669"/>
    <property type="project" value="InterPro"/>
</dbReference>
<dbReference type="Gene3D" id="1.10.1200.10">
    <property type="entry name" value="ACP-like"/>
    <property type="match status" value="1"/>
</dbReference>
<name>A0A017S623_ASPRC</name>
<dbReference type="EMBL" id="KK088437">
    <property type="protein sequence ID" value="EYE92311.1"/>
    <property type="molecule type" value="Genomic_DNA"/>
</dbReference>
<protein>
    <submittedName>
        <fullName evidence="4">NRPS-like enzyme</fullName>
    </submittedName>
</protein>
<dbReference type="RefSeq" id="XP_040635999.1">
    <property type="nucleotide sequence ID" value="XM_040784810.1"/>
</dbReference>
<evidence type="ECO:0000259" key="3">
    <source>
        <dbReference type="PROSITE" id="PS50075"/>
    </source>
</evidence>
<dbReference type="Pfam" id="PF07993">
    <property type="entry name" value="NAD_binding_4"/>
    <property type="match status" value="1"/>
</dbReference>
<dbReference type="SUPFAM" id="SSF56801">
    <property type="entry name" value="Acetyl-CoA synthetase-like"/>
    <property type="match status" value="1"/>
</dbReference>
<sequence length="1045" mass="116206">MAVTRPGNVGKRLLPHVIDHLGQFYPDKIAGSIPNSNSTLDDGFRQLNYKELVHAINYTAWWIEENYGRSDKYDTLTFIGANDIRYLIMIVACNKTGYRPLLSSTRNSDEANMSLFDATDCSRLVYTAERSQKGLELQNLRLGLDVKELPTFAEMLESQTSSYPFSKTYEEIENDTAFIIHSSGTTVGLPKPVYLTFGFVGALEQIPTLPVPSGRAWGMPYILEPGNYIITTTPFFHLMGLTIFLLSAFHDIPFILAPDKPMSAELATDILNVAKPTAAMFPPSILEDMTKSPASMKALSNLRYVFYAGAPLSPEAGNHIIGHTRLINWIGSSESGFMPTLLPEHEEDWMYFEWAPSYGLEMQPAGEDIYELVIPRPANTNKHAIFHTYPNSNGYHTKDLFAPHPTRPGLWKYIGRNDDVLVLSNGEKLNPITMEKIIEGHHLVSRALVIGQGRFQTALLVEPNWHFWSEDKPANELIESIWPMVQKANQAGPAHGRIMKSKIGVAFQSKPFGITPKGSTRRRQTLQNYAEEIDAIYSREDNEGTEFELPKDADLSTVMAYLRNIVSHVLDSSDLSDQTDFYAAGLDSLQTMQLSNVLRKALQSYQSPDSPWSISSQDIYASPTIELLARLVYGLMHGSVEGGVPRTEKISLLLEKYTNDLPVQTQDVHNTSDKHAVILTGSTGSLGNYILSALLQDPKIAKVYCLNRSEAKERQIKSFEEKGLTFGPDPQNRVEFLQASFGAEQFGLSADKYAEMLQSVDTIIHNAWRVDFNITVDSYEDVHIRSVRRFVDFSLQSNHHAHIHFVSSVATIGAWKVSNGPAVPSAPIENTDVVLPQGYGESKHIGERICLEASRRSGVPTTVHRVGQIAGPTSEKGLWSRQEWVPTIVATSKSLGKVPDALGSTPVDWIPVDSLASIILDLITTRRKTQSNNGFRCAVFNLVNPTVTTWDTLLPAIQAVYPVQVVSIAEWINELEKIENPTAEQIQEKPALKLLDFYRALADGEEGALSVPIDVAATKEASRTMNSLGAISGDLMGNWLAQWRF</sequence>
<keyword evidence="1" id="KW-0596">Phosphopantetheine</keyword>
<dbReference type="Gene3D" id="3.40.50.720">
    <property type="entry name" value="NAD(P)-binding Rossmann-like Domain"/>
    <property type="match status" value="1"/>
</dbReference>